<keyword evidence="2" id="KW-0479">Metal-binding</keyword>
<feature type="compositionally biased region" description="Polar residues" evidence="9">
    <location>
        <begin position="172"/>
        <end position="182"/>
    </location>
</feature>
<evidence type="ECO:0000256" key="1">
    <source>
        <dbReference type="ARBA" id="ARBA00004123"/>
    </source>
</evidence>
<dbReference type="AlphaFoldDB" id="A0AAV8V5X4"/>
<feature type="compositionally biased region" description="Polar residues" evidence="9">
    <location>
        <begin position="53"/>
        <end position="68"/>
    </location>
</feature>
<dbReference type="PROSITE" id="PS00028">
    <property type="entry name" value="ZINC_FINGER_C2H2_1"/>
    <property type="match status" value="1"/>
</dbReference>
<dbReference type="InterPro" id="IPR036236">
    <property type="entry name" value="Znf_C2H2_sf"/>
</dbReference>
<evidence type="ECO:0000256" key="7">
    <source>
        <dbReference type="ARBA" id="ARBA00023242"/>
    </source>
</evidence>
<dbReference type="PROSITE" id="PS50157">
    <property type="entry name" value="ZINC_FINGER_C2H2_2"/>
    <property type="match status" value="2"/>
</dbReference>
<dbReference type="GO" id="GO:0005634">
    <property type="term" value="C:nucleus"/>
    <property type="evidence" value="ECO:0007669"/>
    <property type="project" value="UniProtKB-SubCell"/>
</dbReference>
<organism evidence="11 12">
    <name type="scientific">Exocentrus adspersus</name>
    <dbReference type="NCBI Taxonomy" id="1586481"/>
    <lineage>
        <taxon>Eukaryota</taxon>
        <taxon>Metazoa</taxon>
        <taxon>Ecdysozoa</taxon>
        <taxon>Arthropoda</taxon>
        <taxon>Hexapoda</taxon>
        <taxon>Insecta</taxon>
        <taxon>Pterygota</taxon>
        <taxon>Neoptera</taxon>
        <taxon>Endopterygota</taxon>
        <taxon>Coleoptera</taxon>
        <taxon>Polyphaga</taxon>
        <taxon>Cucujiformia</taxon>
        <taxon>Chrysomeloidea</taxon>
        <taxon>Cerambycidae</taxon>
        <taxon>Lamiinae</taxon>
        <taxon>Acanthocinini</taxon>
        <taxon>Exocentrus</taxon>
    </lineage>
</organism>
<dbReference type="SMART" id="SM00355">
    <property type="entry name" value="ZnF_C2H2"/>
    <property type="match status" value="4"/>
</dbReference>
<feature type="region of interest" description="Disordered" evidence="9">
    <location>
        <begin position="165"/>
        <end position="184"/>
    </location>
</feature>
<feature type="domain" description="C2H2-type" evidence="10">
    <location>
        <begin position="312"/>
        <end position="339"/>
    </location>
</feature>
<dbReference type="GO" id="GO:0003677">
    <property type="term" value="F:DNA binding"/>
    <property type="evidence" value="ECO:0007669"/>
    <property type="project" value="UniProtKB-KW"/>
</dbReference>
<evidence type="ECO:0000256" key="9">
    <source>
        <dbReference type="SAM" id="MobiDB-lite"/>
    </source>
</evidence>
<reference evidence="11 12" key="1">
    <citation type="journal article" date="2023" name="Insect Mol. Biol.">
        <title>Genome sequencing provides insights into the evolution of gene families encoding plant cell wall-degrading enzymes in longhorned beetles.</title>
        <authorList>
            <person name="Shin N.R."/>
            <person name="Okamura Y."/>
            <person name="Kirsch R."/>
            <person name="Pauchet Y."/>
        </authorList>
    </citation>
    <scope>NUCLEOTIDE SEQUENCE [LARGE SCALE GENOMIC DNA]</scope>
    <source>
        <strain evidence="11">EAD_L_NR</strain>
    </source>
</reference>
<evidence type="ECO:0000256" key="8">
    <source>
        <dbReference type="PROSITE-ProRule" id="PRU00042"/>
    </source>
</evidence>
<evidence type="ECO:0000256" key="4">
    <source>
        <dbReference type="ARBA" id="ARBA00022771"/>
    </source>
</evidence>
<keyword evidence="12" id="KW-1185">Reference proteome</keyword>
<dbReference type="InterPro" id="IPR013087">
    <property type="entry name" value="Znf_C2H2_type"/>
</dbReference>
<dbReference type="PANTHER" id="PTHR24392:SF60">
    <property type="entry name" value="C2H2-TYPE DOMAIN-CONTAINING PROTEIN"/>
    <property type="match status" value="1"/>
</dbReference>
<feature type="domain" description="C2H2-type" evidence="10">
    <location>
        <begin position="250"/>
        <end position="272"/>
    </location>
</feature>
<sequence>MKKRDSSRKSPKSNRLFLSAKRKKNWGQNFYRYRKRKNEKKVKSEDVVDNKCTGGTSSSENYTNEQPNFTKSCADKTHIKLQCGPGESVFNESFVNCEDTNYEFLNNDSTKSEGYEAPTRKIDIGATAEEIKSNDGDGCWPANDVEDPSTLEVYNSESKDITVSCKEEASDSDISSQDATTSPPAPIEQLFLVQEHLSSSALQHDSENPTRLHQVPLWHKCDLCEYKSNRKRNLITHMLNHMNDSTTKWYKCNSCNYKTTSESYLTGHMSRHRDPLKVTWHKCNACSFKTKRQSILKSHMLLHKYILEEKFHECDICGYKFRREGELKRHMLQHKDSSEVWNECYLREYKSKRKAP</sequence>
<evidence type="ECO:0000256" key="2">
    <source>
        <dbReference type="ARBA" id="ARBA00022723"/>
    </source>
</evidence>
<evidence type="ECO:0000256" key="5">
    <source>
        <dbReference type="ARBA" id="ARBA00022833"/>
    </source>
</evidence>
<evidence type="ECO:0000256" key="6">
    <source>
        <dbReference type="ARBA" id="ARBA00023125"/>
    </source>
</evidence>
<keyword evidence="3" id="KW-0677">Repeat</keyword>
<proteinExistence type="predicted"/>
<evidence type="ECO:0000313" key="12">
    <source>
        <dbReference type="Proteomes" id="UP001159042"/>
    </source>
</evidence>
<keyword evidence="5" id="KW-0862">Zinc</keyword>
<protein>
    <recommendedName>
        <fullName evidence="10">C2H2-type domain-containing protein</fullName>
    </recommendedName>
</protein>
<comment type="caution">
    <text evidence="11">The sequence shown here is derived from an EMBL/GenBank/DDBJ whole genome shotgun (WGS) entry which is preliminary data.</text>
</comment>
<keyword evidence="6" id="KW-0238">DNA-binding</keyword>
<keyword evidence="7" id="KW-0539">Nucleus</keyword>
<evidence type="ECO:0000259" key="10">
    <source>
        <dbReference type="PROSITE" id="PS50157"/>
    </source>
</evidence>
<dbReference type="Gene3D" id="3.30.160.60">
    <property type="entry name" value="Classic Zinc Finger"/>
    <property type="match status" value="2"/>
</dbReference>
<dbReference type="SUPFAM" id="SSF57667">
    <property type="entry name" value="beta-beta-alpha zinc fingers"/>
    <property type="match status" value="2"/>
</dbReference>
<dbReference type="FunFam" id="3.30.160.60:FF:000065">
    <property type="entry name" value="B-cell CLL/lymphoma 6, member B"/>
    <property type="match status" value="1"/>
</dbReference>
<dbReference type="EMBL" id="JANEYG010000502">
    <property type="protein sequence ID" value="KAJ8909558.1"/>
    <property type="molecule type" value="Genomic_DNA"/>
</dbReference>
<name>A0AAV8V5X4_9CUCU</name>
<dbReference type="Pfam" id="PF00096">
    <property type="entry name" value="zf-C2H2"/>
    <property type="match status" value="1"/>
</dbReference>
<dbReference type="GO" id="GO:0008270">
    <property type="term" value="F:zinc ion binding"/>
    <property type="evidence" value="ECO:0007669"/>
    <property type="project" value="UniProtKB-KW"/>
</dbReference>
<evidence type="ECO:0000256" key="3">
    <source>
        <dbReference type="ARBA" id="ARBA00022737"/>
    </source>
</evidence>
<comment type="subcellular location">
    <subcellularLocation>
        <location evidence="1">Nucleus</location>
    </subcellularLocation>
</comment>
<dbReference type="PANTHER" id="PTHR24392">
    <property type="entry name" value="ZINC FINGER PROTEIN"/>
    <property type="match status" value="1"/>
</dbReference>
<keyword evidence="4 8" id="KW-0863">Zinc-finger</keyword>
<gene>
    <name evidence="11" type="ORF">NQ315_015548</name>
</gene>
<evidence type="ECO:0000313" key="11">
    <source>
        <dbReference type="EMBL" id="KAJ8909558.1"/>
    </source>
</evidence>
<feature type="region of interest" description="Disordered" evidence="9">
    <location>
        <begin position="37"/>
        <end position="68"/>
    </location>
</feature>
<accession>A0AAV8V5X4</accession>
<dbReference type="Proteomes" id="UP001159042">
    <property type="component" value="Unassembled WGS sequence"/>
</dbReference>